<keyword evidence="5 9" id="KW-0472">Membrane</keyword>
<dbReference type="CDD" id="cd00057">
    <property type="entry name" value="FA58C"/>
    <property type="match status" value="1"/>
</dbReference>
<keyword evidence="6 7" id="KW-1015">Disulfide bond</keyword>
<dbReference type="InterPro" id="IPR008979">
    <property type="entry name" value="Galactose-bd-like_sf"/>
</dbReference>
<evidence type="ECO:0000259" key="11">
    <source>
        <dbReference type="PROSITE" id="PS50022"/>
    </source>
</evidence>
<evidence type="ECO:0000256" key="9">
    <source>
        <dbReference type="SAM" id="Phobius"/>
    </source>
</evidence>
<dbReference type="InterPro" id="IPR000421">
    <property type="entry name" value="FA58C"/>
</dbReference>
<dbReference type="Pfam" id="PF00431">
    <property type="entry name" value="CUB"/>
    <property type="match status" value="1"/>
</dbReference>
<keyword evidence="3 9" id="KW-0812">Transmembrane</keyword>
<protein>
    <submittedName>
        <fullName evidence="13">Discoidin, CUB and LCCL domain containing 2</fullName>
    </submittedName>
</protein>
<evidence type="ECO:0000256" key="1">
    <source>
        <dbReference type="ARBA" id="ARBA00004479"/>
    </source>
</evidence>
<dbReference type="Gene3D" id="2.170.130.20">
    <property type="entry name" value="LCCL-like domain"/>
    <property type="match status" value="1"/>
</dbReference>
<feature type="region of interest" description="Disordered" evidence="8">
    <location>
        <begin position="755"/>
        <end position="776"/>
    </location>
</feature>
<feature type="transmembrane region" description="Helical" evidence="9">
    <location>
        <begin position="462"/>
        <end position="481"/>
    </location>
</feature>
<feature type="domain" description="LCCL" evidence="12">
    <location>
        <begin position="207"/>
        <end position="303"/>
    </location>
</feature>
<dbReference type="SUPFAM" id="SSF69848">
    <property type="entry name" value="LCCL domain"/>
    <property type="match status" value="1"/>
</dbReference>
<evidence type="ECO:0000313" key="14">
    <source>
        <dbReference type="Proteomes" id="UP000594220"/>
    </source>
</evidence>
<dbReference type="FunFam" id="2.60.120.260:FF:000002">
    <property type="entry name" value="Coagulation factor VIII"/>
    <property type="match status" value="1"/>
</dbReference>
<dbReference type="AlphaFoldDB" id="A0A7M4FTE5"/>
<organism evidence="13 14">
    <name type="scientific">Crocodylus porosus</name>
    <name type="common">Saltwater crocodile</name>
    <name type="synonym">Estuarine crocodile</name>
    <dbReference type="NCBI Taxonomy" id="8502"/>
    <lineage>
        <taxon>Eukaryota</taxon>
        <taxon>Metazoa</taxon>
        <taxon>Chordata</taxon>
        <taxon>Craniata</taxon>
        <taxon>Vertebrata</taxon>
        <taxon>Euteleostomi</taxon>
        <taxon>Archelosauria</taxon>
        <taxon>Archosauria</taxon>
        <taxon>Crocodylia</taxon>
        <taxon>Longirostres</taxon>
        <taxon>Crocodylidae</taxon>
        <taxon>Crocodylus</taxon>
    </lineage>
</organism>
<dbReference type="Ensembl" id="ENSCPRT00005007209.1">
    <property type="protein sequence ID" value="ENSCPRP00005006146.1"/>
    <property type="gene ID" value="ENSCPRG00005004374.1"/>
</dbReference>
<evidence type="ECO:0000256" key="4">
    <source>
        <dbReference type="ARBA" id="ARBA00022989"/>
    </source>
</evidence>
<evidence type="ECO:0000256" key="8">
    <source>
        <dbReference type="SAM" id="MobiDB-lite"/>
    </source>
</evidence>
<proteinExistence type="predicted"/>
<dbReference type="GO" id="GO:0005886">
    <property type="term" value="C:plasma membrane"/>
    <property type="evidence" value="ECO:0007669"/>
    <property type="project" value="Ensembl"/>
</dbReference>
<dbReference type="FunFam" id="2.60.120.290:FF:000035">
    <property type="entry name" value="Discoidin, CUB and LCCL domain-containing protein 2"/>
    <property type="match status" value="1"/>
</dbReference>
<dbReference type="GO" id="GO:0030308">
    <property type="term" value="P:negative regulation of cell growth"/>
    <property type="evidence" value="ECO:0007669"/>
    <property type="project" value="Ensembl"/>
</dbReference>
<dbReference type="SMART" id="SM00603">
    <property type="entry name" value="LCCL"/>
    <property type="match status" value="1"/>
</dbReference>
<dbReference type="GO" id="GO:0042060">
    <property type="term" value="P:wound healing"/>
    <property type="evidence" value="ECO:0007669"/>
    <property type="project" value="Ensembl"/>
</dbReference>
<dbReference type="InterPro" id="IPR004043">
    <property type="entry name" value="LCCL"/>
</dbReference>
<dbReference type="Proteomes" id="UP000594220">
    <property type="component" value="Unplaced"/>
</dbReference>
<evidence type="ECO:0000256" key="6">
    <source>
        <dbReference type="ARBA" id="ARBA00023157"/>
    </source>
</evidence>
<dbReference type="PROSITE" id="PS50022">
    <property type="entry name" value="FA58C_3"/>
    <property type="match status" value="1"/>
</dbReference>
<keyword evidence="14" id="KW-1185">Reference proteome</keyword>
<dbReference type="PROSITE" id="PS50820">
    <property type="entry name" value="LCCL"/>
    <property type="match status" value="1"/>
</dbReference>
<dbReference type="PANTHER" id="PTHR46806">
    <property type="entry name" value="F5/8 TYPE C DOMAIN-CONTAINING PROTEIN"/>
    <property type="match status" value="1"/>
</dbReference>
<evidence type="ECO:0000256" key="5">
    <source>
        <dbReference type="ARBA" id="ARBA00023136"/>
    </source>
</evidence>
<dbReference type="PROSITE" id="PS01180">
    <property type="entry name" value="CUB"/>
    <property type="match status" value="1"/>
</dbReference>
<evidence type="ECO:0000259" key="10">
    <source>
        <dbReference type="PROSITE" id="PS01180"/>
    </source>
</evidence>
<evidence type="ECO:0000313" key="13">
    <source>
        <dbReference type="Ensembl" id="ENSCPRP00005006146.1"/>
    </source>
</evidence>
<dbReference type="SUPFAM" id="SSF49854">
    <property type="entry name" value="Spermadhesin, CUB domain"/>
    <property type="match status" value="1"/>
</dbReference>
<name>A0A7M4FTE5_CROPO</name>
<keyword evidence="4 9" id="KW-1133">Transmembrane helix</keyword>
<evidence type="ECO:0000256" key="7">
    <source>
        <dbReference type="PROSITE-ProRule" id="PRU00059"/>
    </source>
</evidence>
<comment type="caution">
    <text evidence="7">Lacks conserved residue(s) required for the propagation of feature annotation.</text>
</comment>
<dbReference type="Pfam" id="PF00754">
    <property type="entry name" value="F5_F8_type_C"/>
    <property type="match status" value="1"/>
</dbReference>
<dbReference type="PROSITE" id="PS01285">
    <property type="entry name" value="FA58C_1"/>
    <property type="match status" value="1"/>
</dbReference>
<dbReference type="OMA" id="DACHFNY"/>
<feature type="domain" description="F5/8 type C" evidence="11">
    <location>
        <begin position="310"/>
        <end position="467"/>
    </location>
</feature>
<dbReference type="PANTHER" id="PTHR46806:SF3">
    <property type="entry name" value="DISCOIDIN, CUB AND LCCL DOMAIN-CONTAINING PROTEIN 2"/>
    <property type="match status" value="1"/>
</dbReference>
<feature type="transmembrane region" description="Helical" evidence="9">
    <location>
        <begin position="529"/>
        <end position="554"/>
    </location>
</feature>
<dbReference type="PROSITE" id="PS51257">
    <property type="entry name" value="PROKAR_LIPOPROTEIN"/>
    <property type="match status" value="1"/>
</dbReference>
<evidence type="ECO:0000259" key="12">
    <source>
        <dbReference type="PROSITE" id="PS50820"/>
    </source>
</evidence>
<dbReference type="Pfam" id="PF03815">
    <property type="entry name" value="LCCL"/>
    <property type="match status" value="1"/>
</dbReference>
<reference evidence="13" key="2">
    <citation type="submission" date="2025-09" db="UniProtKB">
        <authorList>
            <consortium name="Ensembl"/>
        </authorList>
    </citation>
    <scope>IDENTIFICATION</scope>
</reference>
<dbReference type="SMART" id="SM00042">
    <property type="entry name" value="CUB"/>
    <property type="match status" value="1"/>
</dbReference>
<dbReference type="SMART" id="SM00231">
    <property type="entry name" value="FA58C"/>
    <property type="match status" value="1"/>
</dbReference>
<dbReference type="CDD" id="cd00041">
    <property type="entry name" value="CUB"/>
    <property type="match status" value="1"/>
</dbReference>
<dbReference type="InterPro" id="IPR000859">
    <property type="entry name" value="CUB_dom"/>
</dbReference>
<dbReference type="GO" id="GO:0038023">
    <property type="term" value="F:signaling receptor activity"/>
    <property type="evidence" value="ECO:0007669"/>
    <property type="project" value="TreeGrafter"/>
</dbReference>
<keyword evidence="2" id="KW-0597">Phosphoprotein</keyword>
<gene>
    <name evidence="13" type="primary">DCBLD2</name>
</gene>
<sequence>MHRSGGTCPQASQGGVHSGGSCPTSLCPLDKPLPPSDALPCPGWAVPAPSPASLPPSLQGPRSAPSMRKKLKCSILFFTLVFTGKVSDGCGHTVLGPESGTFTSINYPQTYPNSSVCEWEIRVKPGERVQLKFGDFDIEDSNSCHFNYLRVYNGIGPTRTEIGKYCGLGFQMDGLIESKNNEVTVQFMSGGHVSGRGFLASYSTTDKSDLITCLDNASQFSEPEFNKYCPAGCAIPFVDISGTIPHGYRDSSSLCMAGVHAGVVSNFLGGQINVVISKGIPYYEGSLANNVTSKVGPLSTSLFTFKTSGCYGTLGMESGVIPDSQITASSVLEWSDRMGQANIWKPENARLKRFGPPWAALTTDGDQWLQIDLNKKKKITGIVTTGSTLVEYYYYVSAYRILYSDDAQKWTVYRESDVDQDKVFQGNTEYYHEVRNNFISPIIARFVRINPLKWHQKIAMKVELLGCQFTVVHFFFLIFFYKGRSPKLTMAPPPPPPQTSNDFSLQTDKTTFIPEIKNTTVTPSVTKDVALAAVLVPVLVMVFTTLILVLVCAWHWRNRRKKTEGTYDLPYWNRAGWWKGMKQFFPAKSAEHEETPVRYSSSEIGHLRPRDVPTMLQTESAEYAQPLVGGVVGTLHQRSTFKPEEGKEASYADLDPYNSPVQEVYHAYAEPLPLTGPEYATPIIMDMSGHPTVPLGVSSISTFKATGNQAPPILGIYNKLLSRTDSSSSAHALYDTPKGMLGPGSSDELVYQVPHSAPHSTGAKDELRKCQVSWSN</sequence>
<dbReference type="SUPFAM" id="SSF49785">
    <property type="entry name" value="Galactose-binding domain-like"/>
    <property type="match status" value="1"/>
</dbReference>
<dbReference type="GO" id="GO:0009986">
    <property type="term" value="C:cell surface"/>
    <property type="evidence" value="ECO:0007669"/>
    <property type="project" value="Ensembl"/>
</dbReference>
<evidence type="ECO:0000256" key="3">
    <source>
        <dbReference type="ARBA" id="ARBA00022692"/>
    </source>
</evidence>
<dbReference type="GeneTree" id="ENSGT00940000158147"/>
<feature type="domain" description="CUB" evidence="10">
    <location>
        <begin position="90"/>
        <end position="205"/>
    </location>
</feature>
<evidence type="ECO:0000256" key="2">
    <source>
        <dbReference type="ARBA" id="ARBA00022553"/>
    </source>
</evidence>
<feature type="disulfide bond" evidence="7">
    <location>
        <begin position="90"/>
        <end position="117"/>
    </location>
</feature>
<dbReference type="Gene3D" id="2.60.120.290">
    <property type="entry name" value="Spermadhesin, CUB domain"/>
    <property type="match status" value="1"/>
</dbReference>
<comment type="subcellular location">
    <subcellularLocation>
        <location evidence="1">Membrane</location>
        <topology evidence="1">Single-pass type I membrane protein</topology>
    </subcellularLocation>
</comment>
<dbReference type="InterPro" id="IPR050633">
    <property type="entry name" value="Neuropilin_MCO_CoagFactor"/>
</dbReference>
<dbReference type="InterPro" id="IPR035914">
    <property type="entry name" value="Sperma_CUB_dom_sf"/>
</dbReference>
<dbReference type="Gene3D" id="2.60.120.260">
    <property type="entry name" value="Galactose-binding domain-like"/>
    <property type="match status" value="1"/>
</dbReference>
<reference evidence="13" key="1">
    <citation type="submission" date="2025-08" db="UniProtKB">
        <authorList>
            <consortium name="Ensembl"/>
        </authorList>
    </citation>
    <scope>IDENTIFICATION</scope>
</reference>
<dbReference type="InterPro" id="IPR036609">
    <property type="entry name" value="LCCL_sf"/>
</dbReference>
<accession>A0A7M4FTE5</accession>